<dbReference type="PANTHER" id="PTHR30435">
    <property type="entry name" value="FLAGELLAR PROTEIN"/>
    <property type="match status" value="1"/>
</dbReference>
<evidence type="ECO:0000313" key="11">
    <source>
        <dbReference type="Proteomes" id="UP000199287"/>
    </source>
</evidence>
<organism evidence="10 11">
    <name type="scientific">Tindallia magadiensis</name>
    <dbReference type="NCBI Taxonomy" id="69895"/>
    <lineage>
        <taxon>Bacteria</taxon>
        <taxon>Bacillati</taxon>
        <taxon>Bacillota</taxon>
        <taxon>Clostridia</taxon>
        <taxon>Peptostreptococcales</taxon>
        <taxon>Tindalliaceae</taxon>
        <taxon>Tindallia</taxon>
    </lineage>
</organism>
<keyword evidence="10" id="KW-0966">Cell projection</keyword>
<comment type="function">
    <text evidence="5">A flexible structure which links the flagellar filament to the drive apparatus in the basal body.</text>
</comment>
<evidence type="ECO:0000259" key="6">
    <source>
        <dbReference type="Pfam" id="PF00460"/>
    </source>
</evidence>
<dbReference type="InterPro" id="IPR020013">
    <property type="entry name" value="Flagellar_FlgE/F/G"/>
</dbReference>
<evidence type="ECO:0000256" key="4">
    <source>
        <dbReference type="ARBA" id="ARBA00023143"/>
    </source>
</evidence>
<dbReference type="PROSITE" id="PS00588">
    <property type="entry name" value="FLAGELLA_BB_ROD"/>
    <property type="match status" value="1"/>
</dbReference>
<reference evidence="11" key="1">
    <citation type="submission" date="2016-10" db="EMBL/GenBank/DDBJ databases">
        <authorList>
            <person name="Varghese N."/>
            <person name="Submissions S."/>
        </authorList>
    </citation>
    <scope>NUCLEOTIDE SEQUENCE [LARGE SCALE GENOMIC DNA]</scope>
    <source>
        <strain evidence="11">Z-7934</strain>
    </source>
</reference>
<dbReference type="InterPro" id="IPR011491">
    <property type="entry name" value="FlgE_D2"/>
</dbReference>
<dbReference type="InterPro" id="IPR037058">
    <property type="entry name" value="Falgellar_hook_FlgE_sf"/>
</dbReference>
<evidence type="ECO:0000259" key="8">
    <source>
        <dbReference type="Pfam" id="PF07559"/>
    </source>
</evidence>
<dbReference type="AlphaFoldDB" id="A0A1I3AJE1"/>
<dbReference type="Pfam" id="PF07559">
    <property type="entry name" value="FlgE_D2"/>
    <property type="match status" value="1"/>
</dbReference>
<dbReference type="STRING" id="69895.SAMN05192551_101255"/>
<dbReference type="RefSeq" id="WP_093368802.1">
    <property type="nucleotide sequence ID" value="NZ_FOQA01000001.1"/>
</dbReference>
<feature type="domain" description="Flagellar hook protein FlgE D2" evidence="8">
    <location>
        <begin position="208"/>
        <end position="346"/>
    </location>
</feature>
<keyword evidence="10" id="KW-0282">Flagellum</keyword>
<evidence type="ECO:0000256" key="5">
    <source>
        <dbReference type="RuleBase" id="RU362116"/>
    </source>
</evidence>
<keyword evidence="10" id="KW-0969">Cilium</keyword>
<dbReference type="Pfam" id="PF06429">
    <property type="entry name" value="Flg_bbr_C"/>
    <property type="match status" value="1"/>
</dbReference>
<comment type="subcellular location">
    <subcellularLocation>
        <location evidence="1 5">Bacterial flagellum basal body</location>
    </subcellularLocation>
</comment>
<feature type="domain" description="Flagellar basal-body/hook protein C-terminal" evidence="7">
    <location>
        <begin position="421"/>
        <end position="464"/>
    </location>
</feature>
<dbReference type="PANTHER" id="PTHR30435:SF1">
    <property type="entry name" value="FLAGELLAR HOOK PROTEIN FLGE"/>
    <property type="match status" value="1"/>
</dbReference>
<evidence type="ECO:0000256" key="3">
    <source>
        <dbReference type="ARBA" id="ARBA00019015"/>
    </source>
</evidence>
<feature type="domain" description="Flagellar basal body rod protein N-terminal" evidence="6">
    <location>
        <begin position="7"/>
        <end position="35"/>
    </location>
</feature>
<comment type="similarity">
    <text evidence="2 5">Belongs to the flagella basal body rod proteins family.</text>
</comment>
<dbReference type="Pfam" id="PF22692">
    <property type="entry name" value="LlgE_F_G_D1"/>
    <property type="match status" value="1"/>
</dbReference>
<evidence type="ECO:0000259" key="7">
    <source>
        <dbReference type="Pfam" id="PF06429"/>
    </source>
</evidence>
<proteinExistence type="inferred from homology"/>
<dbReference type="OrthoDB" id="9804559at2"/>
<dbReference type="InterPro" id="IPR037925">
    <property type="entry name" value="FlgE/F/G-like"/>
</dbReference>
<keyword evidence="11" id="KW-1185">Reference proteome</keyword>
<accession>A0A1I3AJE1</accession>
<dbReference type="SUPFAM" id="SSF117143">
    <property type="entry name" value="Flagellar hook protein flgE"/>
    <property type="match status" value="1"/>
</dbReference>
<evidence type="ECO:0000313" key="10">
    <source>
        <dbReference type="EMBL" id="SFH50188.1"/>
    </source>
</evidence>
<evidence type="ECO:0000256" key="1">
    <source>
        <dbReference type="ARBA" id="ARBA00004117"/>
    </source>
</evidence>
<name>A0A1I3AJE1_9FIRM</name>
<dbReference type="GO" id="GO:0005829">
    <property type="term" value="C:cytosol"/>
    <property type="evidence" value="ECO:0007669"/>
    <property type="project" value="TreeGrafter"/>
</dbReference>
<evidence type="ECO:0000256" key="2">
    <source>
        <dbReference type="ARBA" id="ARBA00009677"/>
    </source>
</evidence>
<sequence>MMRSMFSAVSGLSAHQLRMDSIGNNIANVNTVGFKANRTTFQDVFNQTLAGAGSPQGGRGGTNPQQVGLGMTVNSMDTLHVRGAVETTGVNTDMMINGDGFFMVSSDPNFQDRSYTRAGDFALDRSGNLVTPGGMRVLGYMADENGVLGTNLEGLVISRAQTFDAEQTENVGFEGNLDSTTKVAIDEDGNQIPLTDIFDEDFRIIPGQEQYVARETTFEVFDNLGGEHRIKQVFVKAEQEEINGENHSVFDVLTFYVGDDGTLYPFTDPDDPLNPDPDDIGLPASHKIYFNEDGKMVNDDGSFTKGLSIDAGATNGAGQLDFTVDFSKLTMFANESTAAALDIDGYKQGSLVDFSVASSGEITGVFDNGQSRVIGQVALANFRNPAGLEKDGSNMYRSTNNSGQAMVGTPGSGGLGALNPSALEMSNTDLSREFTNMITTQRGFQANSRIITTSDEMLQEVVNMKR</sequence>
<keyword evidence="4 5" id="KW-0975">Bacterial flagellum</keyword>
<gene>
    <name evidence="10" type="ORF">SAMN05192551_101255</name>
</gene>
<dbReference type="GO" id="GO:0009425">
    <property type="term" value="C:bacterial-type flagellum basal body"/>
    <property type="evidence" value="ECO:0007669"/>
    <property type="project" value="UniProtKB-SubCell"/>
</dbReference>
<feature type="domain" description="Flagellar hook protein FlgE/F/G-like D1" evidence="9">
    <location>
        <begin position="95"/>
        <end position="189"/>
    </location>
</feature>
<dbReference type="Pfam" id="PF00460">
    <property type="entry name" value="Flg_bb_rod"/>
    <property type="match status" value="1"/>
</dbReference>
<dbReference type="NCBIfam" id="TIGR03506">
    <property type="entry name" value="FlgEFG_subfam"/>
    <property type="match status" value="1"/>
</dbReference>
<dbReference type="Gene3D" id="2.60.98.20">
    <property type="entry name" value="Flagellar hook protein FlgE"/>
    <property type="match status" value="1"/>
</dbReference>
<dbReference type="GO" id="GO:0071978">
    <property type="term" value="P:bacterial-type flagellum-dependent swarming motility"/>
    <property type="evidence" value="ECO:0007669"/>
    <property type="project" value="TreeGrafter"/>
</dbReference>
<dbReference type="InterPro" id="IPR019776">
    <property type="entry name" value="Flagellar_basal_body_rod_CS"/>
</dbReference>
<dbReference type="Proteomes" id="UP000199287">
    <property type="component" value="Unassembled WGS sequence"/>
</dbReference>
<dbReference type="EMBL" id="FOQA01000001">
    <property type="protein sequence ID" value="SFH50188.1"/>
    <property type="molecule type" value="Genomic_DNA"/>
</dbReference>
<dbReference type="InterPro" id="IPR010930">
    <property type="entry name" value="Flg_bb/hook_C_dom"/>
</dbReference>
<evidence type="ECO:0000259" key="9">
    <source>
        <dbReference type="Pfam" id="PF22692"/>
    </source>
</evidence>
<protein>
    <recommendedName>
        <fullName evidence="3 5">Flagellar hook protein FlgE</fullName>
    </recommendedName>
</protein>
<dbReference type="InterPro" id="IPR001444">
    <property type="entry name" value="Flag_bb_rod_N"/>
</dbReference>
<dbReference type="InterPro" id="IPR053967">
    <property type="entry name" value="LlgE_F_G-like_D1"/>
</dbReference>
<dbReference type="GO" id="GO:0009424">
    <property type="term" value="C:bacterial-type flagellum hook"/>
    <property type="evidence" value="ECO:0007669"/>
    <property type="project" value="TreeGrafter"/>
</dbReference>